<dbReference type="Proteomes" id="UP000765509">
    <property type="component" value="Unassembled WGS sequence"/>
</dbReference>
<organism evidence="1 2">
    <name type="scientific">Austropuccinia psidii MF-1</name>
    <dbReference type="NCBI Taxonomy" id="1389203"/>
    <lineage>
        <taxon>Eukaryota</taxon>
        <taxon>Fungi</taxon>
        <taxon>Dikarya</taxon>
        <taxon>Basidiomycota</taxon>
        <taxon>Pucciniomycotina</taxon>
        <taxon>Pucciniomycetes</taxon>
        <taxon>Pucciniales</taxon>
        <taxon>Sphaerophragmiaceae</taxon>
        <taxon>Austropuccinia</taxon>
    </lineage>
</organism>
<proteinExistence type="predicted"/>
<evidence type="ECO:0000313" key="1">
    <source>
        <dbReference type="EMBL" id="MBW0535089.1"/>
    </source>
</evidence>
<keyword evidence="2" id="KW-1185">Reference proteome</keyword>
<reference evidence="1" key="1">
    <citation type="submission" date="2021-03" db="EMBL/GenBank/DDBJ databases">
        <title>Draft genome sequence of rust myrtle Austropuccinia psidii MF-1, a brazilian biotype.</title>
        <authorList>
            <person name="Quecine M.C."/>
            <person name="Pachon D.M.R."/>
            <person name="Bonatelli M.L."/>
            <person name="Correr F.H."/>
            <person name="Franceschini L.M."/>
            <person name="Leite T.F."/>
            <person name="Margarido G.R.A."/>
            <person name="Almeida C.A."/>
            <person name="Ferrarezi J.A."/>
            <person name="Labate C.A."/>
        </authorList>
    </citation>
    <scope>NUCLEOTIDE SEQUENCE</scope>
    <source>
        <strain evidence="1">MF-1</strain>
    </source>
</reference>
<dbReference type="AlphaFoldDB" id="A0A9Q3IDU1"/>
<dbReference type="EMBL" id="AVOT02039959">
    <property type="protein sequence ID" value="MBW0535089.1"/>
    <property type="molecule type" value="Genomic_DNA"/>
</dbReference>
<protein>
    <submittedName>
        <fullName evidence="1">Uncharacterized protein</fullName>
    </submittedName>
</protein>
<accession>A0A9Q3IDU1</accession>
<name>A0A9Q3IDU1_9BASI</name>
<gene>
    <name evidence="1" type="ORF">O181_074804</name>
</gene>
<sequence length="81" mass="9039">MDPNTLENIFESPVPPGLDIQQILISIMESQVQLTSSMGSLKEEVDKLKLNTNATEPLKPKYLKAKDKALSSVKKKDFQHA</sequence>
<evidence type="ECO:0000313" key="2">
    <source>
        <dbReference type="Proteomes" id="UP000765509"/>
    </source>
</evidence>
<comment type="caution">
    <text evidence="1">The sequence shown here is derived from an EMBL/GenBank/DDBJ whole genome shotgun (WGS) entry which is preliminary data.</text>
</comment>